<organism evidence="3 4">
    <name type="scientific">Brevundimonas viscosa</name>
    <dbReference type="NCBI Taxonomy" id="871741"/>
    <lineage>
        <taxon>Bacteria</taxon>
        <taxon>Pseudomonadati</taxon>
        <taxon>Pseudomonadota</taxon>
        <taxon>Alphaproteobacteria</taxon>
        <taxon>Caulobacterales</taxon>
        <taxon>Caulobacteraceae</taxon>
        <taxon>Brevundimonas</taxon>
    </lineage>
</organism>
<feature type="compositionally biased region" description="Gly residues" evidence="1">
    <location>
        <begin position="433"/>
        <end position="442"/>
    </location>
</feature>
<evidence type="ECO:0000256" key="1">
    <source>
        <dbReference type="SAM" id="MobiDB-lite"/>
    </source>
</evidence>
<feature type="region of interest" description="Disordered" evidence="1">
    <location>
        <begin position="357"/>
        <end position="388"/>
    </location>
</feature>
<feature type="compositionally biased region" description="Gly residues" evidence="1">
    <location>
        <begin position="377"/>
        <end position="388"/>
    </location>
</feature>
<proteinExistence type="predicted"/>
<feature type="region of interest" description="Disordered" evidence="1">
    <location>
        <begin position="409"/>
        <end position="442"/>
    </location>
</feature>
<keyword evidence="4" id="KW-1185">Reference proteome</keyword>
<evidence type="ECO:0000259" key="2">
    <source>
        <dbReference type="Pfam" id="PF21722"/>
    </source>
</evidence>
<feature type="domain" description="Glycine-rich" evidence="2">
    <location>
        <begin position="237"/>
        <end position="485"/>
    </location>
</feature>
<dbReference type="OrthoDB" id="564699at2"/>
<accession>A0A1I6SGE6</accession>
<feature type="compositionally biased region" description="Gly residues" evidence="1">
    <location>
        <begin position="357"/>
        <end position="369"/>
    </location>
</feature>
<sequence length="488" mass="46261">MSEDQSARLGLPYLAAGQMQKHVTLNEALTRLDALVQLRVESRSMVAPPPAPEDGWLFIVPDAGDWPGFAAGDLVRVEGGAWSRIEAPPGALAWVGDVGRCVVREGDGWTPLGERLGEIRDLDRFGLAATPDAANPFLVRLNNALWTARETWAGGDGDLRLVLNKETPGDVLSLLLQSGWNGRAELGLVGDDDLVLKVGDDGGQWREAFRVDRSTGRAAFPVGVLRREATVLANSGAWQPPAWARTVEAVLVGAGGGGGAGAAGPSGDRFGGGGGGGGGVAHFHWRAEDVAAGLTVVVGAGGAGGIAAAGQSGGDTRILLGVTQLAAAGGGAGGALGGVAGGAGGAGGTGLPRGNAGGASGISADGGAGEALARPDGPGGGGGGGGLDSSGVARAGGIGGDGGLLATPAAGGSGGASAGSPGDTAPLPDIHWAGGGGGGGGASAADVGFDGAQGGAAGGGGGGGGAGVNGGGSGGAGAGGVVWLIAAG</sequence>
<evidence type="ECO:0000313" key="4">
    <source>
        <dbReference type="Proteomes" id="UP000198788"/>
    </source>
</evidence>
<dbReference type="EMBL" id="FOZV01000005">
    <property type="protein sequence ID" value="SFS75890.1"/>
    <property type="molecule type" value="Genomic_DNA"/>
</dbReference>
<gene>
    <name evidence="3" type="ORF">SAMN05192570_2374</name>
</gene>
<protein>
    <recommendedName>
        <fullName evidence="2">Glycine-rich domain-containing protein</fullName>
    </recommendedName>
</protein>
<dbReference type="InterPro" id="IPR049304">
    <property type="entry name" value="Gly_rich_dom"/>
</dbReference>
<reference evidence="4" key="1">
    <citation type="submission" date="2016-10" db="EMBL/GenBank/DDBJ databases">
        <authorList>
            <person name="Varghese N."/>
            <person name="Submissions S."/>
        </authorList>
    </citation>
    <scope>NUCLEOTIDE SEQUENCE [LARGE SCALE GENOMIC DNA]</scope>
    <source>
        <strain evidence="4">CGMCC 1.10683</strain>
    </source>
</reference>
<dbReference type="Pfam" id="PF21722">
    <property type="entry name" value="Gly_rich_2"/>
    <property type="match status" value="1"/>
</dbReference>
<dbReference type="STRING" id="871741.SAMN05192570_2374"/>
<dbReference type="InterPro" id="IPR021251">
    <property type="entry name" value="DUF2793"/>
</dbReference>
<dbReference type="AlphaFoldDB" id="A0A1I6SGE6"/>
<dbReference type="Pfam" id="PF10983">
    <property type="entry name" value="DUF2793"/>
    <property type="match status" value="1"/>
</dbReference>
<name>A0A1I6SGE6_9CAUL</name>
<evidence type="ECO:0000313" key="3">
    <source>
        <dbReference type="EMBL" id="SFS75890.1"/>
    </source>
</evidence>
<dbReference type="Proteomes" id="UP000198788">
    <property type="component" value="Unassembled WGS sequence"/>
</dbReference>
<dbReference type="RefSeq" id="WP_092310845.1">
    <property type="nucleotide sequence ID" value="NZ_FOZV01000005.1"/>
</dbReference>